<feature type="domain" description="TNase-like" evidence="2">
    <location>
        <begin position="28"/>
        <end position="154"/>
    </location>
</feature>
<dbReference type="GO" id="GO:0004518">
    <property type="term" value="F:nuclease activity"/>
    <property type="evidence" value="ECO:0007669"/>
    <property type="project" value="InterPro"/>
</dbReference>
<proteinExistence type="predicted"/>
<dbReference type="PROSITE" id="PS50830">
    <property type="entry name" value="TNASE_3"/>
    <property type="match status" value="1"/>
</dbReference>
<dbReference type="RefSeq" id="WP_088485138.1">
    <property type="nucleotide sequence ID" value="NZ_NISI01000010.1"/>
</dbReference>
<dbReference type="Pfam" id="PF00565">
    <property type="entry name" value="SNase"/>
    <property type="match status" value="1"/>
</dbReference>
<dbReference type="Gene3D" id="2.40.50.90">
    <property type="match status" value="1"/>
</dbReference>
<gene>
    <name evidence="3" type="ORF">CDO81_20695</name>
</gene>
<feature type="chain" id="PRO_5012648618" evidence="1">
    <location>
        <begin position="26"/>
        <end position="170"/>
    </location>
</feature>
<evidence type="ECO:0000313" key="3">
    <source>
        <dbReference type="EMBL" id="OWR02161.1"/>
    </source>
</evidence>
<dbReference type="InterPro" id="IPR035437">
    <property type="entry name" value="SNase_OB-fold_sf"/>
</dbReference>
<feature type="signal peptide" evidence="1">
    <location>
        <begin position="1"/>
        <end position="25"/>
    </location>
</feature>
<dbReference type="GO" id="GO:0003676">
    <property type="term" value="F:nucleic acid binding"/>
    <property type="evidence" value="ECO:0007669"/>
    <property type="project" value="InterPro"/>
</dbReference>
<comment type="caution">
    <text evidence="3">The sequence shown here is derived from an EMBL/GenBank/DDBJ whole genome shotgun (WGS) entry which is preliminary data.</text>
</comment>
<dbReference type="PANTHER" id="PTHR12302">
    <property type="entry name" value="EBNA2 BINDING PROTEIN P100"/>
    <property type="match status" value="1"/>
</dbReference>
<dbReference type="PANTHER" id="PTHR12302:SF26">
    <property type="entry name" value="BLR1266 PROTEIN"/>
    <property type="match status" value="1"/>
</dbReference>
<dbReference type="EMBL" id="NISI01000010">
    <property type="protein sequence ID" value="OWR02161.1"/>
    <property type="molecule type" value="Genomic_DNA"/>
</dbReference>
<dbReference type="InterPro" id="IPR002071">
    <property type="entry name" value="Thermonucl_AS"/>
</dbReference>
<dbReference type="SUPFAM" id="SSF50199">
    <property type="entry name" value="Staphylococcal nuclease"/>
    <property type="match status" value="1"/>
</dbReference>
<keyword evidence="4" id="KW-1185">Reference proteome</keyword>
<evidence type="ECO:0000313" key="4">
    <source>
        <dbReference type="Proteomes" id="UP000197446"/>
    </source>
</evidence>
<name>A0A254N1T5_9BURK</name>
<dbReference type="OrthoDB" id="9805504at2"/>
<dbReference type="Proteomes" id="UP000197446">
    <property type="component" value="Unassembled WGS sequence"/>
</dbReference>
<evidence type="ECO:0000259" key="2">
    <source>
        <dbReference type="PROSITE" id="PS50830"/>
    </source>
</evidence>
<sequence>MRLLLKPGVRSLAILALLAIIHAAASGDTLQGRVVGITDGDTLTVLAAGHPFKVRLAGIDAPERRQRFGHAARQALAAATFDKSVVVLFHKRDRYGRLVGKVLVDGKDSSLALLEAGLAWHYLAFAREQEPRDREAYAYAEQHARRDRRGLWAQPTPQPPWQFRLARRGR</sequence>
<dbReference type="InterPro" id="IPR016071">
    <property type="entry name" value="Staphylococal_nuclease_OB-fold"/>
</dbReference>
<organism evidence="3 4">
    <name type="scientific">Roseateles puraquae</name>
    <dbReference type="NCBI Taxonomy" id="431059"/>
    <lineage>
        <taxon>Bacteria</taxon>
        <taxon>Pseudomonadati</taxon>
        <taxon>Pseudomonadota</taxon>
        <taxon>Betaproteobacteria</taxon>
        <taxon>Burkholderiales</taxon>
        <taxon>Sphaerotilaceae</taxon>
        <taxon>Roseateles</taxon>
    </lineage>
</organism>
<evidence type="ECO:0000256" key="1">
    <source>
        <dbReference type="SAM" id="SignalP"/>
    </source>
</evidence>
<dbReference type="SMART" id="SM00318">
    <property type="entry name" value="SNc"/>
    <property type="match status" value="1"/>
</dbReference>
<dbReference type="PROSITE" id="PS01123">
    <property type="entry name" value="TNASE_1"/>
    <property type="match status" value="1"/>
</dbReference>
<keyword evidence="1" id="KW-0732">Signal</keyword>
<dbReference type="AlphaFoldDB" id="A0A254N1T5"/>
<accession>A0A254N1T5</accession>
<protein>
    <submittedName>
        <fullName evidence="3">Nuclease</fullName>
    </submittedName>
</protein>
<reference evidence="3 4" key="1">
    <citation type="journal article" date="2007" name="Int. J. Syst. Evol. Microbiol.">
        <title>Description of Pelomonas aquatica sp. nov. and Pelomonas puraquae sp. nov., isolated from industrial and haemodialysis water.</title>
        <authorList>
            <person name="Gomila M."/>
            <person name="Bowien B."/>
            <person name="Falsen E."/>
            <person name="Moore E.R."/>
            <person name="Lalucat J."/>
        </authorList>
    </citation>
    <scope>NUCLEOTIDE SEQUENCE [LARGE SCALE GENOMIC DNA]</scope>
    <source>
        <strain evidence="3 4">CCUG 52769</strain>
    </source>
</reference>